<dbReference type="Proteomes" id="UP001456524">
    <property type="component" value="Unassembled WGS sequence"/>
</dbReference>
<dbReference type="InterPro" id="IPR036291">
    <property type="entry name" value="NAD(P)-bd_dom_sf"/>
</dbReference>
<dbReference type="InterPro" id="IPR002347">
    <property type="entry name" value="SDR_fam"/>
</dbReference>
<keyword evidence="4" id="KW-1185">Reference proteome</keyword>
<dbReference type="Gene3D" id="3.40.50.720">
    <property type="entry name" value="NAD(P)-binding Rossmann-like Domain"/>
    <property type="match status" value="1"/>
</dbReference>
<dbReference type="PANTHER" id="PTHR44196">
    <property type="entry name" value="DEHYDROGENASE/REDUCTASE SDR FAMILY MEMBER 7B"/>
    <property type="match status" value="1"/>
</dbReference>
<dbReference type="PRINTS" id="PR00081">
    <property type="entry name" value="GDHRDH"/>
</dbReference>
<accession>A0ABR1XLP1</accession>
<evidence type="ECO:0000313" key="3">
    <source>
        <dbReference type="EMBL" id="KAK8159681.1"/>
    </source>
</evidence>
<proteinExistence type="inferred from homology"/>
<protein>
    <submittedName>
        <fullName evidence="3">Short chain dehydrogenase</fullName>
    </submittedName>
</protein>
<dbReference type="EMBL" id="JBBWUH010000008">
    <property type="protein sequence ID" value="KAK8159681.1"/>
    <property type="molecule type" value="Genomic_DNA"/>
</dbReference>
<organism evidence="3 4">
    <name type="scientific">Phyllosticta citrichinensis</name>
    <dbReference type="NCBI Taxonomy" id="1130410"/>
    <lineage>
        <taxon>Eukaryota</taxon>
        <taxon>Fungi</taxon>
        <taxon>Dikarya</taxon>
        <taxon>Ascomycota</taxon>
        <taxon>Pezizomycotina</taxon>
        <taxon>Dothideomycetes</taxon>
        <taxon>Dothideomycetes incertae sedis</taxon>
        <taxon>Botryosphaeriales</taxon>
        <taxon>Phyllostictaceae</taxon>
        <taxon>Phyllosticta</taxon>
    </lineage>
</organism>
<comment type="caution">
    <text evidence="3">The sequence shown here is derived from an EMBL/GenBank/DDBJ whole genome shotgun (WGS) entry which is preliminary data.</text>
</comment>
<evidence type="ECO:0000256" key="2">
    <source>
        <dbReference type="ARBA" id="ARBA00023002"/>
    </source>
</evidence>
<sequence>MAGVSFDSETIHRMPGSLPFSSALITGGGGGTGKALATYLINTHKIKIGAPGYYVLDMGDTASIAPFVAKITAEHPELDCLINNAGVQRPLDIQREAPADFLDKADNEININVKGPLHLTIGLLPHLRARAEAKAQGPDGSASSTAAAIINVSSVLGFVPFSIVNPIYNGTKAWLHFWSINLRTQLRGTGIAVFEIAPPTVATDLHRERADPDDNKKDKNPGALSVDKFVDEVGKRLVAGGDTIGAGMSMDVVERWYGEFRGMCKGYEATNFFCLSPIRQWT</sequence>
<gene>
    <name evidence="3" type="ORF">IWX90DRAFT_508379</name>
</gene>
<dbReference type="Pfam" id="PF00106">
    <property type="entry name" value="adh_short"/>
    <property type="match status" value="1"/>
</dbReference>
<comment type="similarity">
    <text evidence="1">Belongs to the short-chain dehydrogenases/reductases (SDR) family.</text>
</comment>
<name>A0ABR1XLP1_9PEZI</name>
<dbReference type="PANTHER" id="PTHR44196:SF1">
    <property type="entry name" value="DEHYDROGENASE_REDUCTASE SDR FAMILY MEMBER 7B"/>
    <property type="match status" value="1"/>
</dbReference>
<evidence type="ECO:0000313" key="4">
    <source>
        <dbReference type="Proteomes" id="UP001456524"/>
    </source>
</evidence>
<dbReference type="SUPFAM" id="SSF51735">
    <property type="entry name" value="NAD(P)-binding Rossmann-fold domains"/>
    <property type="match status" value="1"/>
</dbReference>
<reference evidence="3 4" key="1">
    <citation type="journal article" date="2022" name="G3 (Bethesda)">
        <title>Enemy or ally: a genomic approach to elucidate the lifestyle of Phyllosticta citrichinaensis.</title>
        <authorList>
            <person name="Buijs V.A."/>
            <person name="Groenewald J.Z."/>
            <person name="Haridas S."/>
            <person name="LaButti K.M."/>
            <person name="Lipzen A."/>
            <person name="Martin F.M."/>
            <person name="Barry K."/>
            <person name="Grigoriev I.V."/>
            <person name="Crous P.W."/>
            <person name="Seidl M.F."/>
        </authorList>
    </citation>
    <scope>NUCLEOTIDE SEQUENCE [LARGE SCALE GENOMIC DNA]</scope>
    <source>
        <strain evidence="3 4">CBS 129764</strain>
    </source>
</reference>
<keyword evidence="2" id="KW-0560">Oxidoreductase</keyword>
<evidence type="ECO:0000256" key="1">
    <source>
        <dbReference type="ARBA" id="ARBA00006484"/>
    </source>
</evidence>